<evidence type="ECO:0000256" key="2">
    <source>
        <dbReference type="ARBA" id="ARBA00022490"/>
    </source>
</evidence>
<evidence type="ECO:0000256" key="4">
    <source>
        <dbReference type="ARBA" id="ARBA00023212"/>
    </source>
</evidence>
<organism evidence="7 8">
    <name type="scientific">Dreissena polymorpha</name>
    <name type="common">Zebra mussel</name>
    <name type="synonym">Mytilus polymorpha</name>
    <dbReference type="NCBI Taxonomy" id="45954"/>
    <lineage>
        <taxon>Eukaryota</taxon>
        <taxon>Metazoa</taxon>
        <taxon>Spiralia</taxon>
        <taxon>Lophotrochozoa</taxon>
        <taxon>Mollusca</taxon>
        <taxon>Bivalvia</taxon>
        <taxon>Autobranchia</taxon>
        <taxon>Heteroconchia</taxon>
        <taxon>Euheterodonta</taxon>
        <taxon>Imparidentia</taxon>
        <taxon>Neoheterodontei</taxon>
        <taxon>Myida</taxon>
        <taxon>Dreissenoidea</taxon>
        <taxon>Dreissenidae</taxon>
        <taxon>Dreissena</taxon>
    </lineage>
</organism>
<dbReference type="GO" id="GO:0005874">
    <property type="term" value="C:microtubule"/>
    <property type="evidence" value="ECO:0007669"/>
    <property type="project" value="TreeGrafter"/>
</dbReference>
<evidence type="ECO:0000256" key="1">
    <source>
        <dbReference type="ARBA" id="ARBA00004430"/>
    </source>
</evidence>
<dbReference type="Gene3D" id="2.30.29.170">
    <property type="match status" value="1"/>
</dbReference>
<keyword evidence="8" id="KW-1185">Reference proteome</keyword>
<dbReference type="EMBL" id="JAIWYP010000001">
    <property type="protein sequence ID" value="KAH3898436.1"/>
    <property type="molecule type" value="Genomic_DNA"/>
</dbReference>
<feature type="domain" description="DM10" evidence="6">
    <location>
        <begin position="1"/>
        <end position="61"/>
    </location>
</feature>
<gene>
    <name evidence="7" type="ORF">DPMN_022668</name>
</gene>
<dbReference type="PROSITE" id="PS51336">
    <property type="entry name" value="DM10"/>
    <property type="match status" value="1"/>
</dbReference>
<protein>
    <recommendedName>
        <fullName evidence="6">DM10 domain-containing protein</fullName>
    </recommendedName>
</protein>
<proteinExistence type="predicted"/>
<keyword evidence="4" id="KW-0206">Cytoskeleton</keyword>
<dbReference type="PANTHER" id="PTHR12086">
    <property type="entry name" value="EF-HAND DOMAIN C-TERMINAL CONTAINING PROTEIN"/>
    <property type="match status" value="1"/>
</dbReference>
<dbReference type="GO" id="GO:0010975">
    <property type="term" value="P:regulation of neuron projection development"/>
    <property type="evidence" value="ECO:0007669"/>
    <property type="project" value="TreeGrafter"/>
</dbReference>
<dbReference type="Proteomes" id="UP000828390">
    <property type="component" value="Unassembled WGS sequence"/>
</dbReference>
<reference evidence="7" key="1">
    <citation type="journal article" date="2019" name="bioRxiv">
        <title>The Genome of the Zebra Mussel, Dreissena polymorpha: A Resource for Invasive Species Research.</title>
        <authorList>
            <person name="McCartney M.A."/>
            <person name="Auch B."/>
            <person name="Kono T."/>
            <person name="Mallez S."/>
            <person name="Zhang Y."/>
            <person name="Obille A."/>
            <person name="Becker A."/>
            <person name="Abrahante J.E."/>
            <person name="Garbe J."/>
            <person name="Badalamenti J.P."/>
            <person name="Herman A."/>
            <person name="Mangelson H."/>
            <person name="Liachko I."/>
            <person name="Sullivan S."/>
            <person name="Sone E.D."/>
            <person name="Koren S."/>
            <person name="Silverstein K.A.T."/>
            <person name="Beckman K.B."/>
            <person name="Gohl D.M."/>
        </authorList>
    </citation>
    <scope>NUCLEOTIDE SEQUENCE</scope>
    <source>
        <strain evidence="7">Duluth1</strain>
        <tissue evidence="7">Whole animal</tissue>
    </source>
</reference>
<comment type="subcellular location">
    <subcellularLocation>
        <location evidence="1">Cytoplasm</location>
        <location evidence="1">Cytoskeleton</location>
        <location evidence="1">Cilium axoneme</location>
    </subcellularLocation>
</comment>
<comment type="caution">
    <text evidence="7">The sequence shown here is derived from an EMBL/GenBank/DDBJ whole genome shotgun (WGS) entry which is preliminary data.</text>
</comment>
<evidence type="ECO:0000256" key="3">
    <source>
        <dbReference type="ARBA" id="ARBA00022737"/>
    </source>
</evidence>
<evidence type="ECO:0000313" key="7">
    <source>
        <dbReference type="EMBL" id="KAH3898436.1"/>
    </source>
</evidence>
<sequence length="89" mass="10649">MPLHLTGTLIRRHRIPKPPPHDDEYYTVEDFNINKEINLYSKVFKITNRDEFTRNFLKKLGVRMPDLVTAPSDPYTNYRKAVSRKYTCY</sequence>
<name>A0A9D4NPP6_DREPO</name>
<keyword evidence="5" id="KW-0966">Cell projection</keyword>
<evidence type="ECO:0000259" key="6">
    <source>
        <dbReference type="PROSITE" id="PS51336"/>
    </source>
</evidence>
<dbReference type="InterPro" id="IPR040193">
    <property type="entry name" value="EFHC1/EFHC2/EFHB"/>
</dbReference>
<dbReference type="Pfam" id="PF06565">
    <property type="entry name" value="DM10_dom"/>
    <property type="match status" value="1"/>
</dbReference>
<dbReference type="PANTHER" id="PTHR12086:SF11">
    <property type="entry name" value="EF-HAND DOMAIN-CONTAINING FAMILY MEMBER C2"/>
    <property type="match status" value="1"/>
</dbReference>
<accession>A0A9D4NPP6</accession>
<keyword evidence="2" id="KW-0963">Cytoplasm</keyword>
<dbReference type="SMART" id="SM00676">
    <property type="entry name" value="DM10"/>
    <property type="match status" value="1"/>
</dbReference>
<evidence type="ECO:0000256" key="5">
    <source>
        <dbReference type="ARBA" id="ARBA00023273"/>
    </source>
</evidence>
<evidence type="ECO:0000313" key="8">
    <source>
        <dbReference type="Proteomes" id="UP000828390"/>
    </source>
</evidence>
<dbReference type="InterPro" id="IPR006602">
    <property type="entry name" value="DM10_dom"/>
</dbReference>
<keyword evidence="3" id="KW-0677">Repeat</keyword>
<dbReference type="GO" id="GO:0005930">
    <property type="term" value="C:axoneme"/>
    <property type="evidence" value="ECO:0007669"/>
    <property type="project" value="UniProtKB-SubCell"/>
</dbReference>
<dbReference type="AlphaFoldDB" id="A0A9D4NPP6"/>
<reference evidence="7" key="2">
    <citation type="submission" date="2020-11" db="EMBL/GenBank/DDBJ databases">
        <authorList>
            <person name="McCartney M.A."/>
            <person name="Auch B."/>
            <person name="Kono T."/>
            <person name="Mallez S."/>
            <person name="Becker A."/>
            <person name="Gohl D.M."/>
            <person name="Silverstein K.A.T."/>
            <person name="Koren S."/>
            <person name="Bechman K.B."/>
            <person name="Herman A."/>
            <person name="Abrahante J.E."/>
            <person name="Garbe J."/>
        </authorList>
    </citation>
    <scope>NUCLEOTIDE SEQUENCE</scope>
    <source>
        <strain evidence="7">Duluth1</strain>
        <tissue evidence="7">Whole animal</tissue>
    </source>
</reference>